<dbReference type="InterPro" id="IPR050065">
    <property type="entry name" value="GlmU-like"/>
</dbReference>
<dbReference type="PANTHER" id="PTHR43584:SF8">
    <property type="entry name" value="N-ACETYLMURAMATE ALPHA-1-PHOSPHATE URIDYLYLTRANSFERASE"/>
    <property type="match status" value="1"/>
</dbReference>
<dbReference type="RefSeq" id="WP_303542516.1">
    <property type="nucleotide sequence ID" value="NZ_JAUOTP010000004.1"/>
</dbReference>
<name>A0ABT8YB27_9SPHN</name>
<keyword evidence="2 5" id="KW-0548">Nucleotidyltransferase</keyword>
<dbReference type="EMBL" id="JAUOTP010000004">
    <property type="protein sequence ID" value="MDO6414914.1"/>
    <property type="molecule type" value="Genomic_DNA"/>
</dbReference>
<dbReference type="Proteomes" id="UP001169764">
    <property type="component" value="Unassembled WGS sequence"/>
</dbReference>
<protein>
    <submittedName>
        <fullName evidence="5">Phosphocholine cytidylyltransferase family protein</fullName>
    </submittedName>
</protein>
<evidence type="ECO:0000256" key="3">
    <source>
        <dbReference type="ARBA" id="ARBA00022842"/>
    </source>
</evidence>
<proteinExistence type="predicted"/>
<dbReference type="InterPro" id="IPR029044">
    <property type="entry name" value="Nucleotide-diphossugar_trans"/>
</dbReference>
<feature type="domain" description="MobA-like NTP transferase" evidence="4">
    <location>
        <begin position="9"/>
        <end position="126"/>
    </location>
</feature>
<dbReference type="SUPFAM" id="SSF53448">
    <property type="entry name" value="Nucleotide-diphospho-sugar transferases"/>
    <property type="match status" value="1"/>
</dbReference>
<evidence type="ECO:0000256" key="2">
    <source>
        <dbReference type="ARBA" id="ARBA00022695"/>
    </source>
</evidence>
<sequence length="252" mass="27690">MSSQSKVRAIILAAGRGSRLGELTQDRPKCLLELGGQSLLEWQLEALEAAGIAEIVVIVGFNARRVEARLEDRGNVTTLHNPFYEVSDNLASLWFARDYFEGDVLVLNGDTLVSAESVRRLVERGAAPINVMIDRKPAYDADDMKVLLDGNRIRAIGKTLTDADAESIGMLLFRGDGTGLFRQTIKEMMYETSSLGRWFLSVIDQLARKSDVCAVDVAGEGWAEVDFPADIVIAEALVATWKRRSGERALAT</sequence>
<evidence type="ECO:0000259" key="4">
    <source>
        <dbReference type="Pfam" id="PF12804"/>
    </source>
</evidence>
<dbReference type="Gene3D" id="3.90.550.10">
    <property type="entry name" value="Spore Coat Polysaccharide Biosynthesis Protein SpsA, Chain A"/>
    <property type="match status" value="1"/>
</dbReference>
<evidence type="ECO:0000313" key="6">
    <source>
        <dbReference type="Proteomes" id="UP001169764"/>
    </source>
</evidence>
<dbReference type="CDD" id="cd02523">
    <property type="entry name" value="PC_cytidylyltransferase"/>
    <property type="match status" value="1"/>
</dbReference>
<accession>A0ABT8YB27</accession>
<keyword evidence="1" id="KW-0808">Transferase</keyword>
<dbReference type="InterPro" id="IPR025877">
    <property type="entry name" value="MobA-like_NTP_Trfase"/>
</dbReference>
<evidence type="ECO:0000313" key="5">
    <source>
        <dbReference type="EMBL" id="MDO6414914.1"/>
    </source>
</evidence>
<reference evidence="5" key="1">
    <citation type="submission" date="2023-07" db="EMBL/GenBank/DDBJ databases">
        <authorList>
            <person name="Kim M."/>
        </authorList>
    </citation>
    <scope>NUCLEOTIDE SEQUENCE</scope>
    <source>
        <strain evidence="5">BIUV-7</strain>
    </source>
</reference>
<dbReference type="GO" id="GO:0016779">
    <property type="term" value="F:nucleotidyltransferase activity"/>
    <property type="evidence" value="ECO:0007669"/>
    <property type="project" value="UniProtKB-KW"/>
</dbReference>
<keyword evidence="6" id="KW-1185">Reference proteome</keyword>
<organism evidence="5 6">
    <name type="scientific">Sphingomonas natans</name>
    <dbReference type="NCBI Taxonomy" id="3063330"/>
    <lineage>
        <taxon>Bacteria</taxon>
        <taxon>Pseudomonadati</taxon>
        <taxon>Pseudomonadota</taxon>
        <taxon>Alphaproteobacteria</taxon>
        <taxon>Sphingomonadales</taxon>
        <taxon>Sphingomonadaceae</taxon>
        <taxon>Sphingomonas</taxon>
    </lineage>
</organism>
<dbReference type="PANTHER" id="PTHR43584">
    <property type="entry name" value="NUCLEOTIDYL TRANSFERASE"/>
    <property type="match status" value="1"/>
</dbReference>
<comment type="caution">
    <text evidence="5">The sequence shown here is derived from an EMBL/GenBank/DDBJ whole genome shotgun (WGS) entry which is preliminary data.</text>
</comment>
<keyword evidence="3" id="KW-0460">Magnesium</keyword>
<dbReference type="Pfam" id="PF12804">
    <property type="entry name" value="NTP_transf_3"/>
    <property type="match status" value="1"/>
</dbReference>
<evidence type="ECO:0000256" key="1">
    <source>
        <dbReference type="ARBA" id="ARBA00022679"/>
    </source>
</evidence>
<gene>
    <name evidence="5" type="ORF">Q4F19_11025</name>
</gene>